<comment type="function">
    <text evidence="10">Confers DNA tethering and processivity to DNA polymerases and other proteins. Acts as a clamp, forming a ring around DNA (a reaction catalyzed by the clamp-loading complex) which diffuses in an ATP-independent manner freely and bidirectionally along dsDNA. Initially characterized for its ability to contact the catalytic subunit of DNA polymerase III (Pol III), a complex, multichain enzyme responsible for most of the replicative synthesis in bacteria; Pol III exhibits 3'-5' exonuclease proofreading activity. The beta chain is required for initiation of replication as well as for processivity of DNA replication.</text>
</comment>
<dbReference type="PANTHER" id="PTHR30478:SF0">
    <property type="entry name" value="BETA SLIDING CLAMP"/>
    <property type="match status" value="1"/>
</dbReference>
<dbReference type="InterPro" id="IPR022634">
    <property type="entry name" value="DNA_polIII_beta_N"/>
</dbReference>
<dbReference type="PANTHER" id="PTHR30478">
    <property type="entry name" value="DNA POLYMERASE III SUBUNIT BETA"/>
    <property type="match status" value="1"/>
</dbReference>
<keyword evidence="9" id="KW-0238">DNA-binding</keyword>
<evidence type="ECO:0000256" key="3">
    <source>
        <dbReference type="ARBA" id="ARBA00021035"/>
    </source>
</evidence>
<dbReference type="PIRSF" id="PIRSF000804">
    <property type="entry name" value="DNA_pol_III_b"/>
    <property type="match status" value="1"/>
</dbReference>
<dbReference type="InterPro" id="IPR046938">
    <property type="entry name" value="DNA_clamp_sf"/>
</dbReference>
<keyword evidence="8 10" id="KW-0239">DNA-directed DNA polymerase</keyword>
<keyword evidence="4 10" id="KW-0963">Cytoplasm</keyword>
<dbReference type="Gene3D" id="3.10.150.10">
    <property type="entry name" value="DNA Polymerase III, subunit A, domain 2"/>
    <property type="match status" value="1"/>
</dbReference>
<evidence type="ECO:0000256" key="9">
    <source>
        <dbReference type="ARBA" id="ARBA00023125"/>
    </source>
</evidence>
<keyword evidence="5 10" id="KW-0808">Transferase</keyword>
<reference evidence="14 15" key="1">
    <citation type="journal article" date="2019" name="Int. J. Syst. Evol. Microbiol.">
        <title>The Global Catalogue of Microorganisms (GCM) 10K type strain sequencing project: providing services to taxonomists for standard genome sequencing and annotation.</title>
        <authorList>
            <consortium name="The Broad Institute Genomics Platform"/>
            <consortium name="The Broad Institute Genome Sequencing Center for Infectious Disease"/>
            <person name="Wu L."/>
            <person name="Ma J."/>
        </authorList>
    </citation>
    <scope>NUCLEOTIDE SEQUENCE [LARGE SCALE GENOMIC DNA]</scope>
    <source>
        <strain evidence="14 15">JCM 16083</strain>
    </source>
</reference>
<feature type="domain" description="DNA polymerase III beta sliding clamp C-terminal" evidence="13">
    <location>
        <begin position="250"/>
        <end position="370"/>
    </location>
</feature>
<dbReference type="InterPro" id="IPR001001">
    <property type="entry name" value="DNA_polIII_beta"/>
</dbReference>
<evidence type="ECO:0000256" key="8">
    <source>
        <dbReference type="ARBA" id="ARBA00022932"/>
    </source>
</evidence>
<gene>
    <name evidence="14" type="primary">dnaN</name>
    <name evidence="14" type="ORF">GCM10009118_30830</name>
</gene>
<name>A0ABN1MTN8_9FLAO</name>
<comment type="subcellular location">
    <subcellularLocation>
        <location evidence="1 10">Cytoplasm</location>
    </subcellularLocation>
</comment>
<evidence type="ECO:0000256" key="4">
    <source>
        <dbReference type="ARBA" id="ARBA00022490"/>
    </source>
</evidence>
<evidence type="ECO:0000259" key="13">
    <source>
        <dbReference type="Pfam" id="PF02768"/>
    </source>
</evidence>
<dbReference type="Proteomes" id="UP001501126">
    <property type="component" value="Unassembled WGS sequence"/>
</dbReference>
<evidence type="ECO:0000259" key="11">
    <source>
        <dbReference type="Pfam" id="PF00712"/>
    </source>
</evidence>
<dbReference type="InterPro" id="IPR022637">
    <property type="entry name" value="DNA_polIII_beta_cen"/>
</dbReference>
<evidence type="ECO:0000256" key="1">
    <source>
        <dbReference type="ARBA" id="ARBA00004496"/>
    </source>
</evidence>
<evidence type="ECO:0000259" key="12">
    <source>
        <dbReference type="Pfam" id="PF02767"/>
    </source>
</evidence>
<evidence type="ECO:0000313" key="15">
    <source>
        <dbReference type="Proteomes" id="UP001501126"/>
    </source>
</evidence>
<proteinExistence type="inferred from homology"/>
<dbReference type="Pfam" id="PF02768">
    <property type="entry name" value="DNA_pol3_beta_3"/>
    <property type="match status" value="1"/>
</dbReference>
<accession>A0ABN1MTN8</accession>
<evidence type="ECO:0000256" key="7">
    <source>
        <dbReference type="ARBA" id="ARBA00022705"/>
    </source>
</evidence>
<dbReference type="SMART" id="SM00480">
    <property type="entry name" value="POL3Bc"/>
    <property type="match status" value="1"/>
</dbReference>
<evidence type="ECO:0000256" key="10">
    <source>
        <dbReference type="PIRNR" id="PIRNR000804"/>
    </source>
</evidence>
<comment type="caution">
    <text evidence="14">The sequence shown here is derived from an EMBL/GenBank/DDBJ whole genome shotgun (WGS) entry which is preliminary data.</text>
</comment>
<dbReference type="Pfam" id="PF00712">
    <property type="entry name" value="DNA_pol3_beta"/>
    <property type="match status" value="1"/>
</dbReference>
<protein>
    <recommendedName>
        <fullName evidence="3 10">Beta sliding clamp</fullName>
    </recommendedName>
</protein>
<dbReference type="Pfam" id="PF02767">
    <property type="entry name" value="DNA_pol3_beta_2"/>
    <property type="match status" value="1"/>
</dbReference>
<dbReference type="CDD" id="cd00140">
    <property type="entry name" value="beta_clamp"/>
    <property type="match status" value="1"/>
</dbReference>
<feature type="domain" description="DNA polymerase III beta sliding clamp N-terminal" evidence="11">
    <location>
        <begin position="5"/>
        <end position="122"/>
    </location>
</feature>
<organism evidence="14 15">
    <name type="scientific">Wandonia haliotis</name>
    <dbReference type="NCBI Taxonomy" id="574963"/>
    <lineage>
        <taxon>Bacteria</taxon>
        <taxon>Pseudomonadati</taxon>
        <taxon>Bacteroidota</taxon>
        <taxon>Flavobacteriia</taxon>
        <taxon>Flavobacteriales</taxon>
        <taxon>Crocinitomicaceae</taxon>
        <taxon>Wandonia</taxon>
    </lineage>
</organism>
<keyword evidence="7 10" id="KW-0235">DNA replication</keyword>
<dbReference type="SUPFAM" id="SSF55979">
    <property type="entry name" value="DNA clamp"/>
    <property type="match status" value="3"/>
</dbReference>
<keyword evidence="6 10" id="KW-0548">Nucleotidyltransferase</keyword>
<dbReference type="NCBIfam" id="TIGR00663">
    <property type="entry name" value="dnan"/>
    <property type="match status" value="1"/>
</dbReference>
<evidence type="ECO:0000256" key="2">
    <source>
        <dbReference type="ARBA" id="ARBA00010752"/>
    </source>
</evidence>
<dbReference type="EMBL" id="BAAAFH010000022">
    <property type="protein sequence ID" value="GAA0876673.1"/>
    <property type="molecule type" value="Genomic_DNA"/>
</dbReference>
<evidence type="ECO:0000256" key="5">
    <source>
        <dbReference type="ARBA" id="ARBA00022679"/>
    </source>
</evidence>
<evidence type="ECO:0000256" key="6">
    <source>
        <dbReference type="ARBA" id="ARBA00022695"/>
    </source>
</evidence>
<sequence length="376" mass="41916">MVNNMHFLVSSTALLKHLQSISGVLSTNNSLPILDNFLFEINDGELTISASDLETTMKTSMNVDAKDAGKIAVPAKQILEMLKTFPEQPLNFQVNTDNFSIEISSDNGKYSMVGQNGDEFPRTVQVTDANNIRVSSDIIAKAINKTLFATGNDDLRPVMSGVFCQFSPDDIVFVATDAHKLVRYRRTDSESTGSSSFILPKKPLNLLKSNLKGDEEVMVEYNESNAVFKFNDIVMTCRLIDGKYPNYEAVIPKENPNVLTVDRISLLNSIKRVSIFANKTTHQVRLKMAGSELKISAEDLDFSNEANERLTCSYAGEDMEIGFNSRFLMEMLNNIDTSEVKIEMSEPNRAGIILPANPENENEDILMLVMPVMLNR</sequence>
<dbReference type="Gene3D" id="3.70.10.10">
    <property type="match status" value="1"/>
</dbReference>
<evidence type="ECO:0000313" key="14">
    <source>
        <dbReference type="EMBL" id="GAA0876673.1"/>
    </source>
</evidence>
<feature type="domain" description="DNA polymerase III beta sliding clamp central" evidence="12">
    <location>
        <begin position="134"/>
        <end position="246"/>
    </location>
</feature>
<keyword evidence="15" id="KW-1185">Reference proteome</keyword>
<dbReference type="InterPro" id="IPR022635">
    <property type="entry name" value="DNA_polIII_beta_C"/>
</dbReference>
<comment type="similarity">
    <text evidence="2 10">Belongs to the beta sliding clamp family.</text>
</comment>
<comment type="subunit">
    <text evidence="10">Forms a ring-shaped head-to-tail homodimer around DNA.</text>
</comment>